<dbReference type="SUPFAM" id="SSF53850">
    <property type="entry name" value="Periplasmic binding protein-like II"/>
    <property type="match status" value="1"/>
</dbReference>
<reference evidence="7" key="1">
    <citation type="journal article" date="2014" name="Int. J. Syst. Evol. Microbiol.">
        <title>Complete genome sequence of Corynebacterium casei LMG S-19264T (=DSM 44701T), isolated from a smear-ripened cheese.</title>
        <authorList>
            <consortium name="US DOE Joint Genome Institute (JGI-PGF)"/>
            <person name="Walter F."/>
            <person name="Albersmeier A."/>
            <person name="Kalinowski J."/>
            <person name="Ruckert C."/>
        </authorList>
    </citation>
    <scope>NUCLEOTIDE SEQUENCE</scope>
    <source>
        <strain evidence="7">CGMCC 1.15320</strain>
    </source>
</reference>
<dbReference type="PANTHER" id="PTHR30290:SF9">
    <property type="entry name" value="OLIGOPEPTIDE-BINDING PROTEIN APPA"/>
    <property type="match status" value="1"/>
</dbReference>
<keyword evidence="3" id="KW-0813">Transport</keyword>
<dbReference type="InterPro" id="IPR000914">
    <property type="entry name" value="SBP_5_dom"/>
</dbReference>
<evidence type="ECO:0000256" key="4">
    <source>
        <dbReference type="ARBA" id="ARBA00022729"/>
    </source>
</evidence>
<keyword evidence="8" id="KW-1185">Reference proteome</keyword>
<dbReference type="Gene3D" id="3.40.190.10">
    <property type="entry name" value="Periplasmic binding protein-like II"/>
    <property type="match status" value="1"/>
</dbReference>
<keyword evidence="4 5" id="KW-0732">Signal</keyword>
<name>A0A916RV20_9HYPH</name>
<dbReference type="Pfam" id="PF00496">
    <property type="entry name" value="SBP_bac_5"/>
    <property type="match status" value="1"/>
</dbReference>
<evidence type="ECO:0000313" key="7">
    <source>
        <dbReference type="EMBL" id="GGA68739.1"/>
    </source>
</evidence>
<dbReference type="Proteomes" id="UP000636264">
    <property type="component" value="Unassembled WGS sequence"/>
</dbReference>
<protein>
    <submittedName>
        <fullName evidence="7">ABC transporter substrate-binding protein</fullName>
    </submittedName>
</protein>
<feature type="signal peptide" evidence="5">
    <location>
        <begin position="1"/>
        <end position="22"/>
    </location>
</feature>
<organism evidence="7 8">
    <name type="scientific">Nitratireductor aestuarii</name>
    <dbReference type="NCBI Taxonomy" id="1735103"/>
    <lineage>
        <taxon>Bacteria</taxon>
        <taxon>Pseudomonadati</taxon>
        <taxon>Pseudomonadota</taxon>
        <taxon>Alphaproteobacteria</taxon>
        <taxon>Hyphomicrobiales</taxon>
        <taxon>Phyllobacteriaceae</taxon>
        <taxon>Nitratireductor</taxon>
    </lineage>
</organism>
<comment type="subcellular location">
    <subcellularLocation>
        <location evidence="1">Periplasm</location>
    </subcellularLocation>
</comment>
<accession>A0A916RV20</accession>
<dbReference type="AlphaFoldDB" id="A0A916RV20"/>
<dbReference type="PIRSF" id="PIRSF002741">
    <property type="entry name" value="MppA"/>
    <property type="match status" value="1"/>
</dbReference>
<comment type="similarity">
    <text evidence="2">Belongs to the bacterial solute-binding protein 5 family.</text>
</comment>
<evidence type="ECO:0000313" key="8">
    <source>
        <dbReference type="Proteomes" id="UP000636264"/>
    </source>
</evidence>
<evidence type="ECO:0000256" key="1">
    <source>
        <dbReference type="ARBA" id="ARBA00004418"/>
    </source>
</evidence>
<dbReference type="Gene3D" id="3.10.105.10">
    <property type="entry name" value="Dipeptide-binding Protein, Domain 3"/>
    <property type="match status" value="1"/>
</dbReference>
<evidence type="ECO:0000256" key="2">
    <source>
        <dbReference type="ARBA" id="ARBA00005695"/>
    </source>
</evidence>
<reference evidence="7" key="2">
    <citation type="submission" date="2020-09" db="EMBL/GenBank/DDBJ databases">
        <authorList>
            <person name="Sun Q."/>
            <person name="Zhou Y."/>
        </authorList>
    </citation>
    <scope>NUCLEOTIDE SEQUENCE</scope>
    <source>
        <strain evidence="7">CGMCC 1.15320</strain>
    </source>
</reference>
<sequence>MTSTFKRCLLAATLGVSIPALMATAGIAQEGSTIIVAQGVDAYSMDPAKHSNFPTANILFQLYDGLVTQDENGEIVPALATEWSNPDELTWRFKLRQGVKFHNGEDFNAEAVKASFDRALNPDFKAPYFSRISHIKAVEVVDEYTVDFKTEKPFPTMLLSLYEASFPALIVPPKYAAENDGASIAAKPIGTGPYKFVEWLKDEHVVLEANPDYWGGKPAIEKVVFRPIAETRTRIAELTSGGVDIVVDVPPEDMASLDGGDTKIVTVSSDSLYFLSFDTTRDTPLKDKRVRQAINHAIDVDAIQQALLNGMGTRTALTLPTNGFAYDSSWQPYEYSPEKAKALLAEAGYPDGFEIPFISRKGRYMKDAEIVEATAGFLSKVGIKANIQYLEAGVWGQISEQKGREGIAFPGWSGRDPQLVWAPLLTTGQYQSYYSNPELDELLQAGASTIDTEARKEIYKRLRTCQ</sequence>
<gene>
    <name evidence="7" type="ORF">GCM10011385_23220</name>
</gene>
<dbReference type="InterPro" id="IPR039424">
    <property type="entry name" value="SBP_5"/>
</dbReference>
<evidence type="ECO:0000256" key="3">
    <source>
        <dbReference type="ARBA" id="ARBA00022448"/>
    </source>
</evidence>
<dbReference type="PANTHER" id="PTHR30290">
    <property type="entry name" value="PERIPLASMIC BINDING COMPONENT OF ABC TRANSPORTER"/>
    <property type="match status" value="1"/>
</dbReference>
<dbReference type="GO" id="GO:0015833">
    <property type="term" value="P:peptide transport"/>
    <property type="evidence" value="ECO:0007669"/>
    <property type="project" value="TreeGrafter"/>
</dbReference>
<dbReference type="GO" id="GO:0043190">
    <property type="term" value="C:ATP-binding cassette (ABC) transporter complex"/>
    <property type="evidence" value="ECO:0007669"/>
    <property type="project" value="InterPro"/>
</dbReference>
<dbReference type="RefSeq" id="WP_188721223.1">
    <property type="nucleotide sequence ID" value="NZ_BMIF01000006.1"/>
</dbReference>
<feature type="chain" id="PRO_5036904993" evidence="5">
    <location>
        <begin position="23"/>
        <end position="466"/>
    </location>
</feature>
<dbReference type="CDD" id="cd08498">
    <property type="entry name" value="PBP2_NikA_DppA_OppA_like_2"/>
    <property type="match status" value="1"/>
</dbReference>
<dbReference type="Gene3D" id="3.90.76.10">
    <property type="entry name" value="Dipeptide-binding Protein, Domain 1"/>
    <property type="match status" value="1"/>
</dbReference>
<dbReference type="GO" id="GO:0030288">
    <property type="term" value="C:outer membrane-bounded periplasmic space"/>
    <property type="evidence" value="ECO:0007669"/>
    <property type="project" value="UniProtKB-ARBA"/>
</dbReference>
<comment type="caution">
    <text evidence="7">The sequence shown here is derived from an EMBL/GenBank/DDBJ whole genome shotgun (WGS) entry which is preliminary data.</text>
</comment>
<feature type="domain" description="Solute-binding protein family 5" evidence="6">
    <location>
        <begin position="74"/>
        <end position="418"/>
    </location>
</feature>
<evidence type="ECO:0000256" key="5">
    <source>
        <dbReference type="SAM" id="SignalP"/>
    </source>
</evidence>
<proteinExistence type="inferred from homology"/>
<dbReference type="EMBL" id="BMIF01000006">
    <property type="protein sequence ID" value="GGA68739.1"/>
    <property type="molecule type" value="Genomic_DNA"/>
</dbReference>
<dbReference type="InterPro" id="IPR030678">
    <property type="entry name" value="Peptide/Ni-bd"/>
</dbReference>
<evidence type="ECO:0000259" key="6">
    <source>
        <dbReference type="Pfam" id="PF00496"/>
    </source>
</evidence>
<dbReference type="GO" id="GO:1904680">
    <property type="term" value="F:peptide transmembrane transporter activity"/>
    <property type="evidence" value="ECO:0007669"/>
    <property type="project" value="TreeGrafter"/>
</dbReference>